<feature type="non-terminal residue" evidence="4">
    <location>
        <position position="1"/>
    </location>
</feature>
<feature type="coiled-coil region" evidence="2">
    <location>
        <begin position="4"/>
        <end position="31"/>
    </location>
</feature>
<reference evidence="4 5" key="1">
    <citation type="submission" date="2019-09" db="EMBL/GenBank/DDBJ databases">
        <title>Bird 10,000 Genomes (B10K) Project - Family phase.</title>
        <authorList>
            <person name="Zhang G."/>
        </authorList>
    </citation>
    <scope>NUCLEOTIDE SEQUENCE [LARGE SCALE GENOMIC DNA]</scope>
    <source>
        <strain evidence="4">B10K-DU-001-06</strain>
        <tissue evidence="4">Muscle</tissue>
    </source>
</reference>
<dbReference type="PANTHER" id="PTHR21694">
    <property type="entry name" value="COILED-COIL DOMAIN-CONTAINING PROTEIN 63"/>
    <property type="match status" value="1"/>
</dbReference>
<dbReference type="GO" id="GO:0036158">
    <property type="term" value="P:outer dynein arm assembly"/>
    <property type="evidence" value="ECO:0007669"/>
    <property type="project" value="TreeGrafter"/>
</dbReference>
<feature type="non-terminal residue" evidence="4">
    <location>
        <position position="255"/>
    </location>
</feature>
<dbReference type="InterPro" id="IPR051876">
    <property type="entry name" value="ODA-DC/CCD"/>
</dbReference>
<sequence length="255" mass="30499">EALIKARKAQLAELGRQVLELEKKITKQREITVRTLQARTHKRLQEQIDALEFRLNRVTVHYNTILTRIDELREETRSLQIQKAIFDNYYRQYERQLTQQNRELNSSVEQATEDYEQWMEYLSKISDIREARYKDIIQYNIKMLELKCALHQETRLKNFSLTKCTDLSDLKEQAKQREGIRGEGVSLKATELVKQSQAESYEVAYKRLLELSDGDIDQFLDDFVEKDRRFFILFAYVIRLNVRNEGLKQRIKDIQ</sequence>
<comment type="caution">
    <text evidence="4">The sequence shown here is derived from an EMBL/GenBank/DDBJ whole genome shotgun (WGS) entry which is preliminary data.</text>
</comment>
<accession>A0A7K8Y9Z6</accession>
<name>A0A7K8Y9Z6_9PASS</name>
<dbReference type="GO" id="GO:0003341">
    <property type="term" value="P:cilium movement"/>
    <property type="evidence" value="ECO:0007669"/>
    <property type="project" value="TreeGrafter"/>
</dbReference>
<keyword evidence="1 2" id="KW-0175">Coiled coil</keyword>
<dbReference type="GO" id="GO:0005930">
    <property type="term" value="C:axoneme"/>
    <property type="evidence" value="ECO:0007669"/>
    <property type="project" value="TreeGrafter"/>
</dbReference>
<keyword evidence="5" id="KW-1185">Reference proteome</keyword>
<protein>
    <submittedName>
        <fullName evidence="4">CCD63 protein</fullName>
    </submittedName>
</protein>
<gene>
    <name evidence="4" type="primary">Ccdc63</name>
    <name evidence="4" type="ORF">SAKLUC_R06804</name>
</gene>
<dbReference type="InterPro" id="IPR049258">
    <property type="entry name" value="ODAD1_CC"/>
</dbReference>
<dbReference type="PANTHER" id="PTHR21694:SF18">
    <property type="entry name" value="COILED-COIL DOMAIN-CONTAINING PROTEIN 63"/>
    <property type="match status" value="1"/>
</dbReference>
<dbReference type="EMBL" id="VWZD01001565">
    <property type="protein sequence ID" value="NXG00326.1"/>
    <property type="molecule type" value="Genomic_DNA"/>
</dbReference>
<evidence type="ECO:0000313" key="5">
    <source>
        <dbReference type="Proteomes" id="UP000558958"/>
    </source>
</evidence>
<evidence type="ECO:0000256" key="1">
    <source>
        <dbReference type="ARBA" id="ARBA00023054"/>
    </source>
</evidence>
<organism evidence="4 5">
    <name type="scientific">Sakesphorus luctuosus</name>
    <dbReference type="NCBI Taxonomy" id="419690"/>
    <lineage>
        <taxon>Eukaryota</taxon>
        <taxon>Metazoa</taxon>
        <taxon>Chordata</taxon>
        <taxon>Craniata</taxon>
        <taxon>Vertebrata</taxon>
        <taxon>Euteleostomi</taxon>
        <taxon>Archelosauria</taxon>
        <taxon>Archosauria</taxon>
        <taxon>Dinosauria</taxon>
        <taxon>Saurischia</taxon>
        <taxon>Theropoda</taxon>
        <taxon>Coelurosauria</taxon>
        <taxon>Aves</taxon>
        <taxon>Neognathae</taxon>
        <taxon>Neoaves</taxon>
        <taxon>Telluraves</taxon>
        <taxon>Australaves</taxon>
        <taxon>Passeriformes</taxon>
        <taxon>Thamnophilidae</taxon>
        <taxon>Sakesphorus</taxon>
    </lineage>
</organism>
<evidence type="ECO:0000313" key="4">
    <source>
        <dbReference type="EMBL" id="NXG00326.1"/>
    </source>
</evidence>
<proteinExistence type="predicted"/>
<dbReference type="Proteomes" id="UP000558958">
    <property type="component" value="Unassembled WGS sequence"/>
</dbReference>
<dbReference type="Pfam" id="PF21773">
    <property type="entry name" value="ODAD1_CC"/>
    <property type="match status" value="1"/>
</dbReference>
<evidence type="ECO:0000256" key="2">
    <source>
        <dbReference type="SAM" id="Coils"/>
    </source>
</evidence>
<feature type="domain" description="ODAD1 central coiled coil region" evidence="3">
    <location>
        <begin position="45"/>
        <end position="255"/>
    </location>
</feature>
<evidence type="ECO:0000259" key="3">
    <source>
        <dbReference type="Pfam" id="PF21773"/>
    </source>
</evidence>
<dbReference type="AlphaFoldDB" id="A0A7K8Y9Z6"/>